<comment type="caution">
    <text evidence="4">The sequence shown here is derived from an EMBL/GenBank/DDBJ whole genome shotgun (WGS) entry which is preliminary data.</text>
</comment>
<feature type="region of interest" description="Disordered" evidence="1">
    <location>
        <begin position="405"/>
        <end position="429"/>
    </location>
</feature>
<dbReference type="Proteomes" id="UP000186922">
    <property type="component" value="Unassembled WGS sequence"/>
</dbReference>
<dbReference type="OrthoDB" id="10066560at2759"/>
<sequence length="494" mass="55109">MEIGVVFLFLFAIFLPSIPGLKVTFFGQEQYQGSNNSLDVFNNCMDSNGFGIRPNSLKLSDPSKLASSLGNLCVKLWQGRRCTGASYLAIGDKPALTDLFNDTHSVSNCAMGNGTHPPAIWREHWYEHVEDLERVYFDKDIAVYYDSAVDRGITWPFKYIGDIWRYTKQTYGNFSPDNRLFAVLHHGRYHGAHMSTHTSATHDFRTLIDGGVPDDQGWATGPAWRRHEGLEAVDILVNEIGVIVEHSAKGVMGSPARPIWKNVWAELFAFDVFTATGRQEDADRIYSLAIEKKVLLRGLPFKLFESWFYPIYKNYGGAKVMNKFLTLLSENFPKETLGNKWSRYSRDLNYGELVHFWNGATGVNLKNLADVAFPLAYRGQLLNAQLLFPAATYNRTAVDFATATTPAPNTTRTRPPSLPASLSESPSGTAVQLTSQEEGSLAWKGGLIAWGVVTTLILIALLAGVLFVVVRKRRMLGSSGNRMLLREDDLSANM</sequence>
<protein>
    <submittedName>
        <fullName evidence="4">Uncharacterized protein</fullName>
    </submittedName>
</protein>
<evidence type="ECO:0000256" key="1">
    <source>
        <dbReference type="SAM" id="MobiDB-lite"/>
    </source>
</evidence>
<name>A0A1D1VBH2_RAMVA</name>
<feature type="signal peptide" evidence="3">
    <location>
        <begin position="1"/>
        <end position="20"/>
    </location>
</feature>
<feature type="compositionally biased region" description="Low complexity" evidence="1">
    <location>
        <begin position="405"/>
        <end position="427"/>
    </location>
</feature>
<feature type="chain" id="PRO_5008898259" evidence="3">
    <location>
        <begin position="21"/>
        <end position="494"/>
    </location>
</feature>
<reference evidence="4 5" key="1">
    <citation type="journal article" date="2016" name="Nat. Commun.">
        <title>Extremotolerant tardigrade genome and improved radiotolerance of human cultured cells by tardigrade-unique protein.</title>
        <authorList>
            <person name="Hashimoto T."/>
            <person name="Horikawa D.D."/>
            <person name="Saito Y."/>
            <person name="Kuwahara H."/>
            <person name="Kozuka-Hata H."/>
            <person name="Shin-I T."/>
            <person name="Minakuchi Y."/>
            <person name="Ohishi K."/>
            <person name="Motoyama A."/>
            <person name="Aizu T."/>
            <person name="Enomoto A."/>
            <person name="Kondo K."/>
            <person name="Tanaka S."/>
            <person name="Hara Y."/>
            <person name="Koshikawa S."/>
            <person name="Sagara H."/>
            <person name="Miura T."/>
            <person name="Yokobori S."/>
            <person name="Miyagawa K."/>
            <person name="Suzuki Y."/>
            <person name="Kubo T."/>
            <person name="Oyama M."/>
            <person name="Kohara Y."/>
            <person name="Fujiyama A."/>
            <person name="Arakawa K."/>
            <person name="Katayama T."/>
            <person name="Toyoda A."/>
            <person name="Kunieda T."/>
        </authorList>
    </citation>
    <scope>NUCLEOTIDE SEQUENCE [LARGE SCALE GENOMIC DNA]</scope>
    <source>
        <strain evidence="4 5">YOKOZUNA-1</strain>
    </source>
</reference>
<proteinExistence type="predicted"/>
<keyword evidence="2" id="KW-0812">Transmembrane</keyword>
<evidence type="ECO:0000313" key="5">
    <source>
        <dbReference type="Proteomes" id="UP000186922"/>
    </source>
</evidence>
<evidence type="ECO:0000313" key="4">
    <source>
        <dbReference type="EMBL" id="GAU97097.1"/>
    </source>
</evidence>
<gene>
    <name evidence="4" type="primary">RvY_08450-1</name>
    <name evidence="4" type="synonym">RvY_08450.1</name>
    <name evidence="4" type="ORF">RvY_08450</name>
</gene>
<dbReference type="EMBL" id="BDGG01000004">
    <property type="protein sequence ID" value="GAU97097.1"/>
    <property type="molecule type" value="Genomic_DNA"/>
</dbReference>
<keyword evidence="5" id="KW-1185">Reference proteome</keyword>
<keyword evidence="2" id="KW-1133">Transmembrane helix</keyword>
<keyword evidence="3" id="KW-0732">Signal</keyword>
<dbReference type="AlphaFoldDB" id="A0A1D1VBH2"/>
<evidence type="ECO:0000256" key="3">
    <source>
        <dbReference type="SAM" id="SignalP"/>
    </source>
</evidence>
<organism evidence="4 5">
    <name type="scientific">Ramazzottius varieornatus</name>
    <name type="common">Water bear</name>
    <name type="synonym">Tardigrade</name>
    <dbReference type="NCBI Taxonomy" id="947166"/>
    <lineage>
        <taxon>Eukaryota</taxon>
        <taxon>Metazoa</taxon>
        <taxon>Ecdysozoa</taxon>
        <taxon>Tardigrada</taxon>
        <taxon>Eutardigrada</taxon>
        <taxon>Parachela</taxon>
        <taxon>Hypsibioidea</taxon>
        <taxon>Ramazzottiidae</taxon>
        <taxon>Ramazzottius</taxon>
    </lineage>
</organism>
<accession>A0A1D1VBH2</accession>
<evidence type="ECO:0000256" key="2">
    <source>
        <dbReference type="SAM" id="Phobius"/>
    </source>
</evidence>
<keyword evidence="2" id="KW-0472">Membrane</keyword>
<feature type="transmembrane region" description="Helical" evidence="2">
    <location>
        <begin position="447"/>
        <end position="470"/>
    </location>
</feature>